<dbReference type="Proteomes" id="UP001244207">
    <property type="component" value="Unassembled WGS sequence"/>
</dbReference>
<proteinExistence type="predicted"/>
<organism evidence="1 2">
    <name type="scientific">Glomerella acutata</name>
    <name type="common">Colletotrichum acutatum</name>
    <dbReference type="NCBI Taxonomy" id="27357"/>
    <lineage>
        <taxon>Eukaryota</taxon>
        <taxon>Fungi</taxon>
        <taxon>Dikarya</taxon>
        <taxon>Ascomycota</taxon>
        <taxon>Pezizomycotina</taxon>
        <taxon>Sordariomycetes</taxon>
        <taxon>Hypocreomycetidae</taxon>
        <taxon>Glomerellales</taxon>
        <taxon>Glomerellaceae</taxon>
        <taxon>Colletotrichum</taxon>
        <taxon>Colletotrichum acutatum species complex</taxon>
    </lineage>
</organism>
<dbReference type="AlphaFoldDB" id="A0AAD8XLZ1"/>
<dbReference type="RefSeq" id="XP_060369856.1">
    <property type="nucleotide sequence ID" value="XM_060504005.1"/>
</dbReference>
<dbReference type="GeneID" id="85387904"/>
<accession>A0AAD8XLZ1</accession>
<evidence type="ECO:0000313" key="1">
    <source>
        <dbReference type="EMBL" id="KAK1729801.1"/>
    </source>
</evidence>
<name>A0AAD8XLZ1_GLOAC</name>
<feature type="non-terminal residue" evidence="1">
    <location>
        <position position="1"/>
    </location>
</feature>
<gene>
    <name evidence="1" type="ORF">BDZ83DRAFT_567890</name>
</gene>
<keyword evidence="2" id="KW-1185">Reference proteome</keyword>
<dbReference type="EMBL" id="JAHMHS010000010">
    <property type="protein sequence ID" value="KAK1729801.1"/>
    <property type="molecule type" value="Genomic_DNA"/>
</dbReference>
<comment type="caution">
    <text evidence="1">The sequence shown here is derived from an EMBL/GenBank/DDBJ whole genome shotgun (WGS) entry which is preliminary data.</text>
</comment>
<reference evidence="1" key="1">
    <citation type="submission" date="2021-12" db="EMBL/GenBank/DDBJ databases">
        <title>Comparative genomics, transcriptomics and evolutionary studies reveal genomic signatures of adaptation to plant cell wall in hemibiotrophic fungi.</title>
        <authorList>
            <consortium name="DOE Joint Genome Institute"/>
            <person name="Baroncelli R."/>
            <person name="Diaz J.F."/>
            <person name="Benocci T."/>
            <person name="Peng M."/>
            <person name="Battaglia E."/>
            <person name="Haridas S."/>
            <person name="Andreopoulos W."/>
            <person name="Labutti K."/>
            <person name="Pangilinan J."/>
            <person name="Floch G.L."/>
            <person name="Makela M.R."/>
            <person name="Henrissat B."/>
            <person name="Grigoriev I.V."/>
            <person name="Crouch J.A."/>
            <person name="De Vries R.P."/>
            <person name="Sukno S.A."/>
            <person name="Thon M.R."/>
        </authorList>
    </citation>
    <scope>NUCLEOTIDE SEQUENCE</scope>
    <source>
        <strain evidence="1">CBS 112980</strain>
    </source>
</reference>
<sequence length="49" mass="5974">FIKFIYFILYKKASNIEELVYTFFKVVIINYSILKEIVFNRGSLFILKF</sequence>
<protein>
    <submittedName>
        <fullName evidence="1">Uncharacterized protein</fullName>
    </submittedName>
</protein>
<evidence type="ECO:0000313" key="2">
    <source>
        <dbReference type="Proteomes" id="UP001244207"/>
    </source>
</evidence>